<dbReference type="InterPro" id="IPR008930">
    <property type="entry name" value="Terpenoid_cyclase/PrenylTrfase"/>
</dbReference>
<feature type="domain" description="Squalene cyclase C-terminal" evidence="7">
    <location>
        <begin position="265"/>
        <end position="553"/>
    </location>
</feature>
<dbReference type="Ensembl" id="ENSOMET00000029355.1">
    <property type="protein sequence ID" value="ENSOMEP00000019987.1"/>
    <property type="gene ID" value="ENSOMEG00000021845.1"/>
</dbReference>
<dbReference type="PaxDb" id="30732-ENSOMEP00000019987"/>
<reference evidence="9" key="1">
    <citation type="submission" date="2025-08" db="UniProtKB">
        <authorList>
            <consortium name="Ensembl"/>
        </authorList>
    </citation>
    <scope>IDENTIFICATION</scope>
</reference>
<protein>
    <submittedName>
        <fullName evidence="9">Lanosterol synthase (2,3-oxidosqualene-lanosterol cyclase)</fullName>
    </submittedName>
</protein>
<dbReference type="NCBIfam" id="TIGR01787">
    <property type="entry name" value="squalene_cyclas"/>
    <property type="match status" value="1"/>
</dbReference>
<dbReference type="GeneTree" id="ENSGT00390000011570"/>
<dbReference type="PANTHER" id="PTHR11764:SF20">
    <property type="entry name" value="LANOSTEROL SYNTHASE"/>
    <property type="match status" value="1"/>
</dbReference>
<evidence type="ECO:0000256" key="3">
    <source>
        <dbReference type="ARBA" id="ARBA00022737"/>
    </source>
</evidence>
<dbReference type="PANTHER" id="PTHR11764">
    <property type="entry name" value="TERPENE CYCLASE/MUTASE FAMILY MEMBER"/>
    <property type="match status" value="1"/>
</dbReference>
<dbReference type="GO" id="GO:0005811">
    <property type="term" value="C:lipid droplet"/>
    <property type="evidence" value="ECO:0007669"/>
    <property type="project" value="InterPro"/>
</dbReference>
<dbReference type="Proteomes" id="UP000261560">
    <property type="component" value="Unplaced"/>
</dbReference>
<keyword evidence="3" id="KW-0677">Repeat</keyword>
<evidence type="ECO:0000313" key="10">
    <source>
        <dbReference type="Proteomes" id="UP000261560"/>
    </source>
</evidence>
<keyword evidence="2" id="KW-0444">Lipid biosynthesis</keyword>
<organism evidence="9 10">
    <name type="scientific">Oryzias melastigma</name>
    <name type="common">Marine medaka</name>
    <dbReference type="NCBI Taxonomy" id="30732"/>
    <lineage>
        <taxon>Eukaryota</taxon>
        <taxon>Metazoa</taxon>
        <taxon>Chordata</taxon>
        <taxon>Craniata</taxon>
        <taxon>Vertebrata</taxon>
        <taxon>Euteleostomi</taxon>
        <taxon>Actinopterygii</taxon>
        <taxon>Neopterygii</taxon>
        <taxon>Teleostei</taxon>
        <taxon>Neoteleostei</taxon>
        <taxon>Acanthomorphata</taxon>
        <taxon>Ovalentaria</taxon>
        <taxon>Atherinomorphae</taxon>
        <taxon>Beloniformes</taxon>
        <taxon>Adrianichthyidae</taxon>
        <taxon>Oryziinae</taxon>
        <taxon>Oryzias</taxon>
    </lineage>
</organism>
<dbReference type="InterPro" id="IPR032696">
    <property type="entry name" value="SQ_cyclase_C"/>
</dbReference>
<sequence>MHFYSLLQAEDGHWGGDYGGPLFLLPGLLITCHVAQIPLYLRSVQLPDGGWGLHIEDKSTVFGTALSYVSLRILGVDADDPDLVRARNNLHDKGGAVGIPSWGKFWLAILNVYSWEGINTLLPEMWYELYVQDYATINWPAQRNNVAPCDLYTPHSTLLTVVYMVLNLYEAHHSAALRKKALKEVYDHIQADDRFTKCISIGPISKFINMLVRWYVDGASSPAFQEHVSRIPDYLWFSLNGTQLWDTCFAVQAFLEIPENPPEYQKYYRQMNKGGFPFSTRDSNLIVADCTAEGLKSVMLLQELCPFIKDHIPSERLYDAVNVLLNMRNSDGGFSSFETKRGGRLLELLNPSEVFGDIMIDYTYVECTSSVMQALRHFQKVYPDHRAEEISSTLHEGLEYCRRVQRPDGSWEGSWGVCFTYGIWFGLEAFACMGHTYKQDGVCEEVQKACQFLLDRQMSDGGWGENFESCKQRRYVQSSAAQIHNTCWALLGLMAVRHPNREAIERGVQLLIDKQLPNGDWPQGNSTGAFNKSGVVSYVFYKNAFPIWTLGRFSHLYPSNQLAGTMKL</sequence>
<dbReference type="GO" id="GO:0006695">
    <property type="term" value="P:cholesterol biosynthetic process"/>
    <property type="evidence" value="ECO:0007669"/>
    <property type="project" value="TreeGrafter"/>
</dbReference>
<evidence type="ECO:0000313" key="9">
    <source>
        <dbReference type="Ensembl" id="ENSOMEP00000019987.1"/>
    </source>
</evidence>
<reference evidence="9" key="2">
    <citation type="submission" date="2025-09" db="UniProtKB">
        <authorList>
            <consortium name="Ensembl"/>
        </authorList>
    </citation>
    <scope>IDENTIFICATION</scope>
</reference>
<dbReference type="Pfam" id="PF13243">
    <property type="entry name" value="SQHop_cyclase_C"/>
    <property type="match status" value="1"/>
</dbReference>
<accession>A0A3B3CQ52</accession>
<proteinExistence type="inferred from homology"/>
<evidence type="ECO:0000259" key="8">
    <source>
        <dbReference type="Pfam" id="PF13249"/>
    </source>
</evidence>
<dbReference type="InterPro" id="IPR002365">
    <property type="entry name" value="Terpene_synthase_CS"/>
</dbReference>
<evidence type="ECO:0000259" key="7">
    <source>
        <dbReference type="Pfam" id="PF13243"/>
    </source>
</evidence>
<dbReference type="STRING" id="30732.ENSOMEP00000019987"/>
<evidence type="ECO:0000256" key="6">
    <source>
        <dbReference type="ARBA" id="ARBA00023235"/>
    </source>
</evidence>
<dbReference type="SUPFAM" id="SSF48239">
    <property type="entry name" value="Terpenoid cyclases/Protein prenyltransferases"/>
    <property type="match status" value="2"/>
</dbReference>
<evidence type="ECO:0000256" key="1">
    <source>
        <dbReference type="ARBA" id="ARBA00009755"/>
    </source>
</evidence>
<evidence type="ECO:0000256" key="4">
    <source>
        <dbReference type="ARBA" id="ARBA00022955"/>
    </source>
</evidence>
<dbReference type="CDD" id="cd02892">
    <property type="entry name" value="SQCY_1"/>
    <property type="match status" value="1"/>
</dbReference>
<evidence type="ECO:0000256" key="5">
    <source>
        <dbReference type="ARBA" id="ARBA00023098"/>
    </source>
</evidence>
<dbReference type="FunFam" id="1.50.10.20:FF:000084">
    <property type="entry name" value="Terpene cyclase/mutase family member"/>
    <property type="match status" value="1"/>
</dbReference>
<name>A0A3B3CQ52_ORYME</name>
<comment type="similarity">
    <text evidence="1">Belongs to the terpene cyclase/mutase family.</text>
</comment>
<dbReference type="OMA" id="WVHIRQV"/>
<keyword evidence="5" id="KW-0443">Lipid metabolism</keyword>
<keyword evidence="6" id="KW-0413">Isomerase</keyword>
<dbReference type="AlphaFoldDB" id="A0A3B3CQ52"/>
<dbReference type="SFLD" id="SFLDG01016">
    <property type="entry name" value="Prenyltransferase_Like_2"/>
    <property type="match status" value="1"/>
</dbReference>
<dbReference type="Pfam" id="PF13249">
    <property type="entry name" value="SQHop_cyclase_N"/>
    <property type="match status" value="1"/>
</dbReference>
<keyword evidence="4" id="KW-0752">Steroid biosynthesis</keyword>
<dbReference type="InterPro" id="IPR032697">
    <property type="entry name" value="SQ_cyclase_N"/>
</dbReference>
<dbReference type="PROSITE" id="PS01074">
    <property type="entry name" value="TERPENE_SYNTHASES"/>
    <property type="match status" value="1"/>
</dbReference>
<evidence type="ECO:0000256" key="2">
    <source>
        <dbReference type="ARBA" id="ARBA00022516"/>
    </source>
</evidence>
<keyword evidence="10" id="KW-1185">Reference proteome</keyword>
<dbReference type="InterPro" id="IPR018333">
    <property type="entry name" value="Squalene_cyclase"/>
</dbReference>
<dbReference type="GO" id="GO:0016104">
    <property type="term" value="P:triterpenoid biosynthetic process"/>
    <property type="evidence" value="ECO:0007669"/>
    <property type="project" value="InterPro"/>
</dbReference>
<dbReference type="GO" id="GO:0000250">
    <property type="term" value="F:lanosterol synthase activity"/>
    <property type="evidence" value="ECO:0007669"/>
    <property type="project" value="TreeGrafter"/>
</dbReference>
<feature type="domain" description="Squalene cyclase N-terminal" evidence="8">
    <location>
        <begin position="36"/>
        <end position="125"/>
    </location>
</feature>
<dbReference type="Gene3D" id="1.50.10.20">
    <property type="match status" value="2"/>
</dbReference>